<name>A0A9Q4ER01_9BACI</name>
<comment type="similarity">
    <text evidence="1">Belongs to the PemK/MazF family.</text>
</comment>
<protein>
    <submittedName>
        <fullName evidence="3">Type II toxin-antitoxin system PemK/MazF family toxin</fullName>
    </submittedName>
</protein>
<reference evidence="3" key="1">
    <citation type="submission" date="2022-02" db="EMBL/GenBank/DDBJ databases">
        <title>Crop Bioprotection Bacillus Genome Sequencing.</title>
        <authorList>
            <person name="Dunlap C."/>
        </authorList>
    </citation>
    <scope>NUCLEOTIDE SEQUENCE</scope>
    <source>
        <strain evidence="3">EC49O2N-C10</strain>
    </source>
</reference>
<organism evidence="3 4">
    <name type="scientific">Bacillus halotolerans</name>
    <dbReference type="NCBI Taxonomy" id="260554"/>
    <lineage>
        <taxon>Bacteria</taxon>
        <taxon>Bacillati</taxon>
        <taxon>Bacillota</taxon>
        <taxon>Bacilli</taxon>
        <taxon>Bacillales</taxon>
        <taxon>Bacillaceae</taxon>
        <taxon>Bacillus</taxon>
    </lineage>
</organism>
<accession>A0A9Q4ER01</accession>
<evidence type="ECO:0000313" key="4">
    <source>
        <dbReference type="Proteomes" id="UP001073053"/>
    </source>
</evidence>
<comment type="caution">
    <text evidence="3">The sequence shown here is derived from an EMBL/GenBank/DDBJ whole genome shotgun (WGS) entry which is preliminary data.</text>
</comment>
<dbReference type="RefSeq" id="WP_268522594.1">
    <property type="nucleotide sequence ID" value="NZ_JALAWA010000013.1"/>
</dbReference>
<sequence length="136" mass="15550">MKTAKFQSILTIQKKKNGWKINLPPQPGEIYDAFFQYDDGTGGKYRPVLVMETDSGLFVAVAIKVTTSKPIKGYTDPIHTSRLLIKDWKAAGLSKKSYAQCSTFDLFKYVHLKRYIGKLTSSDFQDIYNEYLKYTS</sequence>
<dbReference type="EMBL" id="JALAWA010000013">
    <property type="protein sequence ID" value="MCY9186553.1"/>
    <property type="molecule type" value="Genomic_DNA"/>
</dbReference>
<dbReference type="SUPFAM" id="SSF50118">
    <property type="entry name" value="Cell growth inhibitor/plasmid maintenance toxic component"/>
    <property type="match status" value="1"/>
</dbReference>
<evidence type="ECO:0000256" key="2">
    <source>
        <dbReference type="ARBA" id="ARBA00022649"/>
    </source>
</evidence>
<evidence type="ECO:0000256" key="1">
    <source>
        <dbReference type="ARBA" id="ARBA00007521"/>
    </source>
</evidence>
<keyword evidence="2" id="KW-1277">Toxin-antitoxin system</keyword>
<dbReference type="Gene3D" id="2.30.30.110">
    <property type="match status" value="1"/>
</dbReference>
<evidence type="ECO:0000313" key="3">
    <source>
        <dbReference type="EMBL" id="MCY9186553.1"/>
    </source>
</evidence>
<dbReference type="InterPro" id="IPR011067">
    <property type="entry name" value="Plasmid_toxin/cell-grow_inhib"/>
</dbReference>
<dbReference type="Proteomes" id="UP001073053">
    <property type="component" value="Unassembled WGS sequence"/>
</dbReference>
<dbReference type="Pfam" id="PF02452">
    <property type="entry name" value="PemK_toxin"/>
    <property type="match status" value="1"/>
</dbReference>
<dbReference type="InterPro" id="IPR003477">
    <property type="entry name" value="PemK-like"/>
</dbReference>
<proteinExistence type="inferred from homology"/>
<gene>
    <name evidence="3" type="ORF">MOF03_18260</name>
</gene>
<dbReference type="AlphaFoldDB" id="A0A9Q4ER01"/>